<evidence type="ECO:0000259" key="2">
    <source>
        <dbReference type="PROSITE" id="PS50943"/>
    </source>
</evidence>
<reference evidence="3" key="1">
    <citation type="submission" date="2022-10" db="EMBL/GenBank/DDBJ databases">
        <title>Cytochrome P450 Catalyzes Benzene Ring Formation in the Biosynthesis of Trialkyl-Substituted Aromatic Polyketides.</title>
        <authorList>
            <person name="Zhao E."/>
            <person name="Ge H."/>
        </authorList>
    </citation>
    <scope>NUCLEOTIDE SEQUENCE</scope>
    <source>
        <strain evidence="3">NA0869</strain>
    </source>
</reference>
<evidence type="ECO:0000313" key="3">
    <source>
        <dbReference type="EMBL" id="UYQ62199.1"/>
    </source>
</evidence>
<name>A0ABY6I640_STRPE</name>
<protein>
    <submittedName>
        <fullName evidence="3">Helix-turn-helix domain-containing protein</fullName>
    </submittedName>
</protein>
<feature type="region of interest" description="Disordered" evidence="1">
    <location>
        <begin position="1"/>
        <end position="23"/>
    </location>
</feature>
<evidence type="ECO:0000256" key="1">
    <source>
        <dbReference type="SAM" id="MobiDB-lite"/>
    </source>
</evidence>
<dbReference type="CDD" id="cd00093">
    <property type="entry name" value="HTH_XRE"/>
    <property type="match status" value="1"/>
</dbReference>
<organism evidence="3 4">
    <name type="scientific">Streptomyces peucetius</name>
    <dbReference type="NCBI Taxonomy" id="1950"/>
    <lineage>
        <taxon>Bacteria</taxon>
        <taxon>Bacillati</taxon>
        <taxon>Actinomycetota</taxon>
        <taxon>Actinomycetes</taxon>
        <taxon>Kitasatosporales</taxon>
        <taxon>Streptomycetaceae</taxon>
        <taxon>Streptomyces</taxon>
    </lineage>
</organism>
<dbReference type="InterPro" id="IPR010982">
    <property type="entry name" value="Lambda_DNA-bd_dom_sf"/>
</dbReference>
<dbReference type="PROSITE" id="PS50943">
    <property type="entry name" value="HTH_CROC1"/>
    <property type="match status" value="1"/>
</dbReference>
<dbReference type="InterPro" id="IPR001387">
    <property type="entry name" value="Cro/C1-type_HTH"/>
</dbReference>
<dbReference type="Pfam" id="PF19054">
    <property type="entry name" value="DUF5753"/>
    <property type="match status" value="1"/>
</dbReference>
<feature type="compositionally biased region" description="Basic residues" evidence="1">
    <location>
        <begin position="1"/>
        <end position="11"/>
    </location>
</feature>
<dbReference type="RefSeq" id="WP_264243437.1">
    <property type="nucleotide sequence ID" value="NZ_CP107567.1"/>
</dbReference>
<gene>
    <name evidence="3" type="ORF">OGH68_12370</name>
</gene>
<dbReference type="Proteomes" id="UP001163878">
    <property type="component" value="Chromosome"/>
</dbReference>
<evidence type="ECO:0000313" key="4">
    <source>
        <dbReference type="Proteomes" id="UP001163878"/>
    </source>
</evidence>
<sequence>MEHGRRQRTPRPSRIPRTPREKYGEELRLRRTAAELTQEALGEQVVCSPTLISHYEAGRRLPSPDDARRIDRALGTDGFFARWLEDLETKYADHFAAVAELEQQACLIQQFALSIVPGLLQTDDYARAIFRSYRPNHRPEELDRAVVIRTERARILEGLSKPVMWTLLDEAVLRRQVGGPRTMADQLHKIADMAEAGRLRLHVLPFGSGAHALMESLLTLMDFEDSAPIAYVEGLFTGRLMDEPALVSASQTAYALALSDALSQQESLALVRAAAEEHEHGQQ</sequence>
<proteinExistence type="predicted"/>
<keyword evidence="4" id="KW-1185">Reference proteome</keyword>
<dbReference type="EMBL" id="CP107567">
    <property type="protein sequence ID" value="UYQ62199.1"/>
    <property type="molecule type" value="Genomic_DNA"/>
</dbReference>
<dbReference type="SMART" id="SM00530">
    <property type="entry name" value="HTH_XRE"/>
    <property type="match status" value="1"/>
</dbReference>
<accession>A0ABY6I640</accession>
<dbReference type="Pfam" id="PF13560">
    <property type="entry name" value="HTH_31"/>
    <property type="match status" value="1"/>
</dbReference>
<dbReference type="Gene3D" id="1.10.260.40">
    <property type="entry name" value="lambda repressor-like DNA-binding domains"/>
    <property type="match status" value="1"/>
</dbReference>
<feature type="domain" description="HTH cro/C1-type" evidence="2">
    <location>
        <begin position="27"/>
        <end position="79"/>
    </location>
</feature>
<dbReference type="SUPFAM" id="SSF47413">
    <property type="entry name" value="lambda repressor-like DNA-binding domains"/>
    <property type="match status" value="1"/>
</dbReference>
<dbReference type="InterPro" id="IPR043917">
    <property type="entry name" value="DUF5753"/>
</dbReference>